<gene>
    <name evidence="1" type="ORF">LDBPK_210310</name>
</gene>
<sequence>MCMCMCKCVCVCVCVTARVYVYMCMHIYIRISLSMSRSRSVSANVRARGERGGRLSFHVLSLVRPRPPHPLLTEHRGDQNEIWPSPPVSSACKNTYTHTLLPDMDRAATIKRTRARVHKSGVVCTDEEEEAQYTSPPLALYALPRPLIFGSRTKSSMYGRMMRHAAAYLATPALPSSPSHPLLFVSFPHSFASTRYDGHHRCPPPFLTLPPARPTHPTNTRTRWSTARLHLPPPLEVSYNSQTPFTPLLSSSAHTPPLPTTLHSVTMATRVNNLLSHIAIRDSDSEEMRYIKQRLALASLATQFTMSSEKMKQLTMYMIHE</sequence>
<dbReference type="RefSeq" id="XP_003860548.1">
    <property type="nucleotide sequence ID" value="XM_003860500.1"/>
</dbReference>
<evidence type="ECO:0000313" key="1">
    <source>
        <dbReference type="EMBL" id="CBZ33842.1"/>
    </source>
</evidence>
<keyword evidence="1" id="KW-0808">Transferase</keyword>
<dbReference type="AlphaFoldDB" id="E9BF16"/>
<accession>E9BF16</accession>
<reference evidence="1 2" key="1">
    <citation type="journal article" date="2011" name="Genome Res.">
        <title>Whole genome sequencing of multiple Leishmania donovani clinical isolates provides insights into population structure and mechanisms of drug resistance.</title>
        <authorList>
            <person name="Downing T."/>
            <person name="Imamura H."/>
            <person name="Decuypere S."/>
            <person name="Clark T.G."/>
            <person name="Coombs G.H."/>
            <person name="Cotton J.A."/>
            <person name="Hilley J.D."/>
            <person name="de Doncker S."/>
            <person name="Maes I."/>
            <person name="Mottram J.C."/>
            <person name="Quail M.A."/>
            <person name="Rijal S."/>
            <person name="Sanders M."/>
            <person name="Schonian G."/>
            <person name="Stark O."/>
            <person name="Sundar S."/>
            <person name="Vanaerschot M."/>
            <person name="Hertz-Fowler C."/>
            <person name="Dujardin J.C."/>
            <person name="Berriman M."/>
        </authorList>
    </citation>
    <scope>NUCLEOTIDE SEQUENCE [LARGE SCALE GENOMIC DNA]</scope>
    <source>
        <strain evidence="1 2">BPK282A1</strain>
    </source>
</reference>
<protein>
    <submittedName>
        <fullName evidence="1">Hexokinase, putative</fullName>
    </submittedName>
</protein>
<dbReference type="GO" id="GO:0016301">
    <property type="term" value="F:kinase activity"/>
    <property type="evidence" value="ECO:0007669"/>
    <property type="project" value="UniProtKB-KW"/>
</dbReference>
<dbReference type="Proteomes" id="UP000008980">
    <property type="component" value="Chromosome 21"/>
</dbReference>
<name>E9BF16_LEIDO</name>
<reference evidence="2" key="2">
    <citation type="submission" date="2011-02" db="EMBL/GenBank/DDBJ databases">
        <title>Whole genome sequencing of Leishmania donovani clinical lines reveals dynamic variation related to drug resistance.</title>
        <authorList>
            <person name="Downing T."/>
            <person name="Imamura H."/>
            <person name="Sanders M."/>
            <person name="Decuypere S."/>
            <person name="Hertz-Fowler C."/>
            <person name="Clark T.G."/>
            <person name="Rijal S."/>
            <person name="Sundar S."/>
            <person name="Quail M.A."/>
            <person name="De Doncker S."/>
            <person name="Maes I."/>
            <person name="Vanaerschot M."/>
            <person name="Stark O."/>
            <person name="Schonian G."/>
            <person name="Dujardin J.C."/>
            <person name="Berriman M."/>
        </authorList>
    </citation>
    <scope>NUCLEOTIDE SEQUENCE [LARGE SCALE GENOMIC DNA]</scope>
    <source>
        <strain evidence="2">BPK282A1</strain>
    </source>
</reference>
<dbReference type="KEGG" id="ldo:LDBPK_210310"/>
<dbReference type="GeneID" id="13386381"/>
<evidence type="ECO:0000313" key="2">
    <source>
        <dbReference type="Proteomes" id="UP000008980"/>
    </source>
</evidence>
<organism evidence="1 2">
    <name type="scientific">Leishmania donovani</name>
    <dbReference type="NCBI Taxonomy" id="5661"/>
    <lineage>
        <taxon>Eukaryota</taxon>
        <taxon>Discoba</taxon>
        <taxon>Euglenozoa</taxon>
        <taxon>Kinetoplastea</taxon>
        <taxon>Metakinetoplastina</taxon>
        <taxon>Trypanosomatida</taxon>
        <taxon>Trypanosomatidae</taxon>
        <taxon>Leishmaniinae</taxon>
        <taxon>Leishmania</taxon>
    </lineage>
</organism>
<dbReference type="VEuPathDB" id="TriTrypDB:LdBPK_210310.1"/>
<proteinExistence type="predicted"/>
<dbReference type="EMBL" id="FR799608">
    <property type="protein sequence ID" value="CBZ33842.1"/>
    <property type="molecule type" value="Genomic_DNA"/>
</dbReference>
<feature type="non-terminal residue" evidence="1">
    <location>
        <position position="321"/>
    </location>
</feature>
<keyword evidence="1" id="KW-0418">Kinase</keyword>